<dbReference type="Proteomes" id="UP000266673">
    <property type="component" value="Unassembled WGS sequence"/>
</dbReference>
<dbReference type="Gene3D" id="3.30.710.10">
    <property type="entry name" value="Potassium Channel Kv1.1, Chain A"/>
    <property type="match status" value="1"/>
</dbReference>
<sequence>MLINQFIIHLSYIYTGKNILNSSPEDSLNILVASDELELLDLAECAQKRLIKNFSPWLFSNLVNSLNIVCRHNHFHEIYNHVLNFTFRNPYSLFDSANLHVLDEVAMIFLLESDDLELKEIQIWNCLIKWAISTNKLNVITWTLIHLLNLKLRQEDVPD</sequence>
<dbReference type="InterPro" id="IPR011333">
    <property type="entry name" value="SKP1/BTB/POZ_sf"/>
</dbReference>
<evidence type="ECO:0000313" key="1">
    <source>
        <dbReference type="EMBL" id="RIB29278.1"/>
    </source>
</evidence>
<dbReference type="EMBL" id="QKWP01000042">
    <property type="protein sequence ID" value="RIB29278.1"/>
    <property type="molecule type" value="Genomic_DNA"/>
</dbReference>
<dbReference type="AlphaFoldDB" id="A0A397W4V8"/>
<gene>
    <name evidence="1" type="ORF">C2G38_2057184</name>
</gene>
<reference evidence="1 2" key="1">
    <citation type="submission" date="2018-06" db="EMBL/GenBank/DDBJ databases">
        <title>Comparative genomics reveals the genomic features of Rhizophagus irregularis, R. cerebriforme, R. diaphanum and Gigaspora rosea, and their symbiotic lifestyle signature.</title>
        <authorList>
            <person name="Morin E."/>
            <person name="San Clemente H."/>
            <person name="Chen E.C.H."/>
            <person name="De La Providencia I."/>
            <person name="Hainaut M."/>
            <person name="Kuo A."/>
            <person name="Kohler A."/>
            <person name="Murat C."/>
            <person name="Tang N."/>
            <person name="Roy S."/>
            <person name="Loubradou J."/>
            <person name="Henrissat B."/>
            <person name="Grigoriev I.V."/>
            <person name="Corradi N."/>
            <person name="Roux C."/>
            <person name="Martin F.M."/>
        </authorList>
    </citation>
    <scope>NUCLEOTIDE SEQUENCE [LARGE SCALE GENOMIC DNA]</scope>
    <source>
        <strain evidence="1 2">DAOM 194757</strain>
    </source>
</reference>
<name>A0A397W4V8_9GLOM</name>
<comment type="caution">
    <text evidence="1">The sequence shown here is derived from an EMBL/GenBank/DDBJ whole genome shotgun (WGS) entry which is preliminary data.</text>
</comment>
<proteinExistence type="predicted"/>
<evidence type="ECO:0008006" key="3">
    <source>
        <dbReference type="Google" id="ProtNLM"/>
    </source>
</evidence>
<accession>A0A397W4V8</accession>
<organism evidence="1 2">
    <name type="scientific">Gigaspora rosea</name>
    <dbReference type="NCBI Taxonomy" id="44941"/>
    <lineage>
        <taxon>Eukaryota</taxon>
        <taxon>Fungi</taxon>
        <taxon>Fungi incertae sedis</taxon>
        <taxon>Mucoromycota</taxon>
        <taxon>Glomeromycotina</taxon>
        <taxon>Glomeromycetes</taxon>
        <taxon>Diversisporales</taxon>
        <taxon>Gigasporaceae</taxon>
        <taxon>Gigaspora</taxon>
    </lineage>
</organism>
<protein>
    <recommendedName>
        <fullName evidence="3">BACK domain-containing protein</fullName>
    </recommendedName>
</protein>
<keyword evidence="2" id="KW-1185">Reference proteome</keyword>
<evidence type="ECO:0000313" key="2">
    <source>
        <dbReference type="Proteomes" id="UP000266673"/>
    </source>
</evidence>
<dbReference type="OrthoDB" id="2437674at2759"/>